<comment type="caution">
    <text evidence="1">The sequence shown here is derived from an EMBL/GenBank/DDBJ whole genome shotgun (WGS) entry which is preliminary data.</text>
</comment>
<protein>
    <submittedName>
        <fullName evidence="1">Uncharacterized protein</fullName>
    </submittedName>
</protein>
<dbReference type="OrthoDB" id="326043at2157"/>
<proteinExistence type="predicted"/>
<dbReference type="EMBL" id="WUUU01000110">
    <property type="protein sequence ID" value="MXR21412.1"/>
    <property type="molecule type" value="Genomic_DNA"/>
</dbReference>
<dbReference type="AlphaFoldDB" id="A0A6B0SQY3"/>
<accession>A0A6B0SQY3</accession>
<reference evidence="1 2" key="1">
    <citation type="submission" date="2019-12" db="EMBL/GenBank/DDBJ databases">
        <title>Isolation and characterization of three novel carbon monoxide-oxidizing members of Halobacteria from salione crusts and soils.</title>
        <authorList>
            <person name="Myers M.R."/>
            <person name="King G.M."/>
        </authorList>
    </citation>
    <scope>NUCLEOTIDE SEQUENCE [LARGE SCALE GENOMIC DNA]</scope>
    <source>
        <strain evidence="1 2">PCN9</strain>
    </source>
</reference>
<dbReference type="InterPro" id="IPR029063">
    <property type="entry name" value="SAM-dependent_MTases_sf"/>
</dbReference>
<name>A0A6B0SQY3_9EURY</name>
<gene>
    <name evidence="1" type="ORF">GRX66_12645</name>
</gene>
<organism evidence="1 2">
    <name type="scientific">Halobacterium bonnevillei</name>
    <dbReference type="NCBI Taxonomy" id="2692200"/>
    <lineage>
        <taxon>Archaea</taxon>
        <taxon>Methanobacteriati</taxon>
        <taxon>Methanobacteriota</taxon>
        <taxon>Stenosarchaea group</taxon>
        <taxon>Halobacteria</taxon>
        <taxon>Halobacteriales</taxon>
        <taxon>Halobacteriaceae</taxon>
        <taxon>Halobacterium</taxon>
    </lineage>
</organism>
<dbReference type="Proteomes" id="UP000471521">
    <property type="component" value="Unassembled WGS sequence"/>
</dbReference>
<dbReference type="RefSeq" id="WP_159526889.1">
    <property type="nucleotide sequence ID" value="NZ_WUUU01000110.1"/>
</dbReference>
<dbReference type="Gene3D" id="3.40.50.150">
    <property type="entry name" value="Vaccinia Virus protein VP39"/>
    <property type="match status" value="1"/>
</dbReference>
<keyword evidence="2" id="KW-1185">Reference proteome</keyword>
<evidence type="ECO:0000313" key="2">
    <source>
        <dbReference type="Proteomes" id="UP000471521"/>
    </source>
</evidence>
<sequence length="261" mass="28606">MNPAEVTPDETHHFAPGKQYKIGDAVAALDHLEETADVIYLDDAWSRPHRGGQFGVDYPTHPFKNNGSDESLSTQEVVDACFDALNDGGWLIADADDWLLPRMTEYVREEYGDVTESYKGGGYRKVGSVTYLSSDDTPDRSTPGMYLSTGGYSVLFAHKGSTDRRTSASARQVVPRQREKYGWGSVKPVEPYQAWLAGLLSEGEHLVVPCAGTAPAAIAAELEFGSSIDYTCIDIEEGAYDGFRARAKQQLPAERLTELSL</sequence>
<dbReference type="SUPFAM" id="SSF53335">
    <property type="entry name" value="S-adenosyl-L-methionine-dependent methyltransferases"/>
    <property type="match status" value="2"/>
</dbReference>
<evidence type="ECO:0000313" key="1">
    <source>
        <dbReference type="EMBL" id="MXR21412.1"/>
    </source>
</evidence>